<feature type="binding site" evidence="5">
    <location>
        <position position="122"/>
    </location>
    <ligand>
        <name>dimethylallyl diphosphate</name>
        <dbReference type="ChEBI" id="CHEBI:57623"/>
    </ligand>
</feature>
<dbReference type="GO" id="GO:0051745">
    <property type="term" value="F:4-hydroxy-3-methylbut-2-enyl diphosphate reductase activity"/>
    <property type="evidence" value="ECO:0007669"/>
    <property type="project" value="UniProtKB-UniRule"/>
</dbReference>
<evidence type="ECO:0000256" key="3">
    <source>
        <dbReference type="ARBA" id="ARBA00023004"/>
    </source>
</evidence>
<evidence type="ECO:0000259" key="7">
    <source>
        <dbReference type="PROSITE" id="PS50126"/>
    </source>
</evidence>
<evidence type="ECO:0000256" key="1">
    <source>
        <dbReference type="ARBA" id="ARBA00022485"/>
    </source>
</evidence>
<dbReference type="Gene3D" id="3.40.50.11270">
    <property type="match status" value="1"/>
</dbReference>
<name>A0A096ALE7_9FIRM</name>
<feature type="binding site" evidence="5">
    <location>
        <position position="122"/>
    </location>
    <ligand>
        <name>isopentenyl diphosphate</name>
        <dbReference type="ChEBI" id="CHEBI:128769"/>
    </ligand>
</feature>
<evidence type="ECO:0000313" key="9">
    <source>
        <dbReference type="Proteomes" id="UP000029628"/>
    </source>
</evidence>
<dbReference type="NCBIfam" id="TIGR00216">
    <property type="entry name" value="ispH_lytB"/>
    <property type="match status" value="1"/>
</dbReference>
<dbReference type="SUPFAM" id="SSF50249">
    <property type="entry name" value="Nucleic acid-binding proteins"/>
    <property type="match status" value="4"/>
</dbReference>
<dbReference type="CDD" id="cd13944">
    <property type="entry name" value="lytB_ispH"/>
    <property type="match status" value="1"/>
</dbReference>
<dbReference type="UniPathway" id="UPA00056">
    <property type="reaction ID" value="UER00097"/>
</dbReference>
<dbReference type="InterPro" id="IPR003451">
    <property type="entry name" value="LytB/IspH"/>
</dbReference>
<protein>
    <recommendedName>
        <fullName evidence="5">4-hydroxy-3-methylbut-2-enyl diphosphate reductase</fullName>
        <shortName evidence="5">HMBPP reductase</shortName>
        <ecNumber evidence="5">1.17.7.4</ecNumber>
    </recommendedName>
</protein>
<feature type="domain" description="S1 motif" evidence="7">
    <location>
        <begin position="372"/>
        <end position="447"/>
    </location>
</feature>
<feature type="binding site" evidence="5">
    <location>
        <position position="260"/>
    </location>
    <ligand>
        <name>dimethylallyl diphosphate</name>
        <dbReference type="ChEBI" id="CHEBI:57623"/>
    </ligand>
</feature>
<organism evidence="8 9">
    <name type="scientific">Veillonella montpellierensis DNF00314</name>
    <dbReference type="NCBI Taxonomy" id="1401067"/>
    <lineage>
        <taxon>Bacteria</taxon>
        <taxon>Bacillati</taxon>
        <taxon>Bacillota</taxon>
        <taxon>Negativicutes</taxon>
        <taxon>Veillonellales</taxon>
        <taxon>Veillonellaceae</taxon>
        <taxon>Veillonella</taxon>
    </lineage>
</organism>
<feature type="coiled-coil region" evidence="6">
    <location>
        <begin position="266"/>
        <end position="293"/>
    </location>
</feature>
<dbReference type="PANTHER" id="PTHR30426:SF0">
    <property type="entry name" value="4-HYDROXY-3-METHYLBUT-2-ENYL DIPHOSPHATE REDUCTASE"/>
    <property type="match status" value="1"/>
</dbReference>
<comment type="pathway">
    <text evidence="5">Isoprenoid biosynthesis; isopentenyl diphosphate biosynthesis via DXP pathway; isopentenyl diphosphate from 1-deoxy-D-xylulose 5-phosphate: step 6/6.</text>
</comment>
<dbReference type="Proteomes" id="UP000029628">
    <property type="component" value="Unassembled WGS sequence"/>
</dbReference>
<dbReference type="GO" id="GO:0050992">
    <property type="term" value="P:dimethylallyl diphosphate biosynthetic process"/>
    <property type="evidence" value="ECO:0007669"/>
    <property type="project" value="UniProtKB-UniRule"/>
</dbReference>
<dbReference type="Gene3D" id="3.40.1010.20">
    <property type="entry name" value="4-hydroxy-3-methylbut-2-enyl diphosphate reductase, catalytic domain"/>
    <property type="match status" value="2"/>
</dbReference>
<comment type="pathway">
    <text evidence="5">Isoprenoid biosynthesis; dimethylallyl diphosphate biosynthesis; dimethylallyl diphosphate from (2E)-4-hydroxy-3-methylbutenyl diphosphate: step 1/1.</text>
</comment>
<dbReference type="AlphaFoldDB" id="A0A096ALE7"/>
<dbReference type="HAMAP" id="MF_00191">
    <property type="entry name" value="IspH"/>
    <property type="match status" value="1"/>
</dbReference>
<dbReference type="NCBIfam" id="NF002187">
    <property type="entry name" value="PRK01045.1-1"/>
    <property type="match status" value="1"/>
</dbReference>
<feature type="domain" description="S1 motif" evidence="7">
    <location>
        <begin position="468"/>
        <end position="536"/>
    </location>
</feature>
<reference evidence="8 9" key="1">
    <citation type="submission" date="2014-07" db="EMBL/GenBank/DDBJ databases">
        <authorList>
            <person name="McCorrison J."/>
            <person name="Sanka R."/>
            <person name="Torralba M."/>
            <person name="Gillis M."/>
            <person name="Haft D.H."/>
            <person name="Methe B."/>
            <person name="Sutton G."/>
            <person name="Nelson K.E."/>
        </authorList>
    </citation>
    <scope>NUCLEOTIDE SEQUENCE [LARGE SCALE GENOMIC DNA]</scope>
    <source>
        <strain evidence="8 9">DNF00314</strain>
    </source>
</reference>
<evidence type="ECO:0000256" key="5">
    <source>
        <dbReference type="HAMAP-Rule" id="MF_00191"/>
    </source>
</evidence>
<keyword evidence="2 5" id="KW-0479">Metal-binding</keyword>
<dbReference type="eggNOG" id="COG0539">
    <property type="taxonomic scope" value="Bacteria"/>
</dbReference>
<sequence>MEIKIAENCGFCFGVKRAVQMALEAADSDRESYTLGPIIHNPQVVGKLADKGVGSVDTLQDIPEGTVIIRSHGVGPAVYEEAKCRDLDVIDATCPHVKKAQRDAASVVEEGMTLVILGEKDHPEVKSINLWSGNKAIIVETEENAKNLPIVEKMGVVVQTTFSQFKFQSIIDILETKSKNLKVFKTICTATQERQSSAVALAKEVDLMIVIGGKNSGNTTRLAEVCRDVGCTTYHIETATELQLAWFKDTQTVGVTAGASTPDWIIKEVIKTMKEFEELLAAESAKAEDLKKGCVVEGTVVQIEDERAYVSIFGLKTEAVLNKSEIAYPAPASAKDVLHDGDEIKAVIMNHIKEDNPVYLSITRLAKDEDWQYVIEAQEKDEPIVCKGIDAIPAGLVVTVKSLRGFIPLSQGDVHFVKSLDSLVNTEFEAKVLEIDEKKNRLVLSRRAVLEVERQAKLEEALKNITVGETYKGIVRKIMPYGAFVDIGGIEGLLHISDISWQKIKKVEDVLTVGQEIEVKLQSFEPETNKLSLSLKALSKSPWDVAEETLHVGDVITGKVVRLVAYGAFVAVNDDIQGLLHISQITKQRNAKVEDYLTRGQDIEVKIISLDKDAKKLGLALTELMESKEVAEEAE</sequence>
<feature type="binding site" evidence="5">
    <location>
        <position position="40"/>
    </location>
    <ligand>
        <name>dimethylallyl diphosphate</name>
        <dbReference type="ChEBI" id="CHEBI:57623"/>
    </ligand>
</feature>
<feature type="binding site" evidence="5">
    <location>
        <position position="218"/>
    </location>
    <ligand>
        <name>dimethylallyl diphosphate</name>
        <dbReference type="ChEBI" id="CHEBI:57623"/>
    </ligand>
</feature>
<dbReference type="PANTHER" id="PTHR30426">
    <property type="entry name" value="4-HYDROXY-3-METHYLBUT-2-ENYL DIPHOSPHATE REDUCTASE"/>
    <property type="match status" value="1"/>
</dbReference>
<feature type="binding site" evidence="5">
    <location>
        <position position="72"/>
    </location>
    <ligand>
        <name>dimethylallyl diphosphate</name>
        <dbReference type="ChEBI" id="CHEBI:57623"/>
    </ligand>
</feature>
<feature type="binding site" evidence="5">
    <location>
        <position position="72"/>
    </location>
    <ligand>
        <name>isopentenyl diphosphate</name>
        <dbReference type="ChEBI" id="CHEBI:128769"/>
    </ligand>
</feature>
<feature type="binding site" evidence="5">
    <location>
        <position position="260"/>
    </location>
    <ligand>
        <name>isopentenyl diphosphate</name>
        <dbReference type="ChEBI" id="CHEBI:128769"/>
    </ligand>
</feature>
<dbReference type="CDD" id="cd05688">
    <property type="entry name" value="S1_RPS1_repeat_ec3"/>
    <property type="match status" value="1"/>
</dbReference>
<comment type="caution">
    <text evidence="5">Lacks conserved residue(s) required for the propagation of feature annotation.</text>
</comment>
<dbReference type="Pfam" id="PF02401">
    <property type="entry name" value="LYTB"/>
    <property type="match status" value="1"/>
</dbReference>
<keyword evidence="9" id="KW-1185">Reference proteome</keyword>
<feature type="binding site" evidence="5">
    <location>
        <position position="260"/>
    </location>
    <ligand>
        <name>(2E)-4-hydroxy-3-methylbut-2-enyl diphosphate</name>
        <dbReference type="ChEBI" id="CHEBI:128753"/>
    </ligand>
</feature>
<dbReference type="eggNOG" id="COG0761">
    <property type="taxonomic scope" value="Bacteria"/>
</dbReference>
<feature type="domain" description="S1 motif" evidence="7">
    <location>
        <begin position="553"/>
        <end position="622"/>
    </location>
</feature>
<proteinExistence type="inferred from homology"/>
<dbReference type="GO" id="GO:0003676">
    <property type="term" value="F:nucleic acid binding"/>
    <property type="evidence" value="ECO:0007669"/>
    <property type="project" value="InterPro"/>
</dbReference>
<feature type="binding site" evidence="5">
    <location>
        <position position="12"/>
    </location>
    <ligand>
        <name>[4Fe-4S] cluster</name>
        <dbReference type="ChEBI" id="CHEBI:49883"/>
    </ligand>
</feature>
<feature type="domain" description="S1 motif" evidence="7">
    <location>
        <begin position="293"/>
        <end position="363"/>
    </location>
</feature>
<accession>A0A096ALE7</accession>
<dbReference type="GO" id="GO:0019288">
    <property type="term" value="P:isopentenyl diphosphate biosynthetic process, methylerythritol 4-phosphate pathway"/>
    <property type="evidence" value="ECO:0007669"/>
    <property type="project" value="UniProtKB-UniRule"/>
</dbReference>
<comment type="cofactor">
    <cofactor evidence="5">
        <name>[4Fe-4S] cluster</name>
        <dbReference type="ChEBI" id="CHEBI:49883"/>
    </cofactor>
    <text evidence="5">Binds 1 [4Fe-4S] cluster per subunit.</text>
</comment>
<evidence type="ECO:0000256" key="4">
    <source>
        <dbReference type="ARBA" id="ARBA00023014"/>
    </source>
</evidence>
<keyword evidence="5" id="KW-0414">Isoprene biosynthesis</keyword>
<dbReference type="InterPro" id="IPR003029">
    <property type="entry name" value="S1_domain"/>
</dbReference>
<dbReference type="SMART" id="SM00316">
    <property type="entry name" value="S1"/>
    <property type="match status" value="4"/>
</dbReference>
<feature type="binding site" evidence="5">
    <location>
        <position position="40"/>
    </location>
    <ligand>
        <name>isopentenyl diphosphate</name>
        <dbReference type="ChEBI" id="CHEBI:128769"/>
    </ligand>
</feature>
<dbReference type="UniPathway" id="UPA00059">
    <property type="reaction ID" value="UER00105"/>
</dbReference>
<dbReference type="PROSITE" id="PS50126">
    <property type="entry name" value="S1"/>
    <property type="match status" value="4"/>
</dbReference>
<comment type="function">
    <text evidence="5">Catalyzes the conversion of 1-hydroxy-2-methyl-2-(E)-butenyl 4-diphosphate (HMBPP) into a mixture of isopentenyl diphosphate (IPP) and dimethylallyl diphosphate (DMAPP). Acts in the terminal step of the DOXP/MEP pathway for isoprenoid precursor biosynthesis.</text>
</comment>
<feature type="binding site" evidence="5">
    <location>
        <position position="122"/>
    </location>
    <ligand>
        <name>(2E)-4-hydroxy-3-methylbut-2-enyl diphosphate</name>
        <dbReference type="ChEBI" id="CHEBI:128753"/>
    </ligand>
</feature>
<feature type="binding site" evidence="5">
    <location>
        <position position="160"/>
    </location>
    <ligand>
        <name>(2E)-4-hydroxy-3-methylbut-2-enyl diphosphate</name>
        <dbReference type="ChEBI" id="CHEBI:128753"/>
    </ligand>
</feature>
<dbReference type="GO" id="GO:0046872">
    <property type="term" value="F:metal ion binding"/>
    <property type="evidence" value="ECO:0007669"/>
    <property type="project" value="UniProtKB-KW"/>
</dbReference>
<feature type="binding site" evidence="5">
    <location>
        <position position="94"/>
    </location>
    <ligand>
        <name>[4Fe-4S] cluster</name>
        <dbReference type="ChEBI" id="CHEBI:49883"/>
    </ligand>
</feature>
<dbReference type="EC" id="1.17.7.4" evidence="5"/>
<dbReference type="GO" id="GO:0016114">
    <property type="term" value="P:terpenoid biosynthetic process"/>
    <property type="evidence" value="ECO:0007669"/>
    <property type="project" value="UniProtKB-UniRule"/>
</dbReference>
<dbReference type="GO" id="GO:0051539">
    <property type="term" value="F:4 iron, 4 sulfur cluster binding"/>
    <property type="evidence" value="ECO:0007669"/>
    <property type="project" value="UniProtKB-UniRule"/>
</dbReference>
<comment type="catalytic activity">
    <reaction evidence="5">
        <text>isopentenyl diphosphate + 2 oxidized [2Fe-2S]-[ferredoxin] + H2O = (2E)-4-hydroxy-3-methylbut-2-enyl diphosphate + 2 reduced [2Fe-2S]-[ferredoxin] + 2 H(+)</text>
        <dbReference type="Rhea" id="RHEA:24488"/>
        <dbReference type="Rhea" id="RHEA-COMP:10000"/>
        <dbReference type="Rhea" id="RHEA-COMP:10001"/>
        <dbReference type="ChEBI" id="CHEBI:15377"/>
        <dbReference type="ChEBI" id="CHEBI:15378"/>
        <dbReference type="ChEBI" id="CHEBI:33737"/>
        <dbReference type="ChEBI" id="CHEBI:33738"/>
        <dbReference type="ChEBI" id="CHEBI:128753"/>
        <dbReference type="ChEBI" id="CHEBI:128769"/>
        <dbReference type="EC" id="1.17.7.4"/>
    </reaction>
</comment>
<evidence type="ECO:0000256" key="2">
    <source>
        <dbReference type="ARBA" id="ARBA00022723"/>
    </source>
</evidence>
<comment type="caution">
    <text evidence="8">The sequence shown here is derived from an EMBL/GenBank/DDBJ whole genome shotgun (WGS) entry which is preliminary data.</text>
</comment>
<feature type="binding site" evidence="5">
    <location>
        <position position="216"/>
    </location>
    <ligand>
        <name>isopentenyl diphosphate</name>
        <dbReference type="ChEBI" id="CHEBI:128769"/>
    </ligand>
</feature>
<dbReference type="CDD" id="cd04465">
    <property type="entry name" value="S1_RPS1_repeat_ec2_hs2"/>
    <property type="match status" value="1"/>
</dbReference>
<feature type="binding site" evidence="5">
    <location>
        <position position="188"/>
    </location>
    <ligand>
        <name>[4Fe-4S] cluster</name>
        <dbReference type="ChEBI" id="CHEBI:49883"/>
    </ligand>
</feature>
<dbReference type="InterPro" id="IPR035104">
    <property type="entry name" value="Ribosomal_protein_S1-like"/>
</dbReference>
<feature type="active site" description="Proton donor" evidence="5">
    <location>
        <position position="124"/>
    </location>
</feature>
<dbReference type="Gene3D" id="2.40.50.140">
    <property type="entry name" value="Nucleic acid-binding proteins"/>
    <property type="match status" value="4"/>
</dbReference>
<dbReference type="NCBIfam" id="NF000907">
    <property type="entry name" value="PRK00087.1"/>
    <property type="match status" value="1"/>
</dbReference>
<feature type="binding site" evidence="5">
    <location>
        <position position="216"/>
    </location>
    <ligand>
        <name>dimethylallyl diphosphate</name>
        <dbReference type="ChEBI" id="CHEBI:57623"/>
    </ligand>
</feature>
<evidence type="ECO:0000256" key="6">
    <source>
        <dbReference type="SAM" id="Coils"/>
    </source>
</evidence>
<keyword evidence="3 5" id="KW-0408">Iron</keyword>
<feature type="binding site" evidence="5">
    <location>
        <position position="218"/>
    </location>
    <ligand>
        <name>isopentenyl diphosphate</name>
        <dbReference type="ChEBI" id="CHEBI:128769"/>
    </ligand>
</feature>
<dbReference type="RefSeq" id="WP_038152432.1">
    <property type="nucleotide sequence ID" value="NZ_JRNT01000009.1"/>
</dbReference>
<feature type="binding site" evidence="5">
    <location>
        <position position="40"/>
    </location>
    <ligand>
        <name>(2E)-4-hydroxy-3-methylbut-2-enyl diphosphate</name>
        <dbReference type="ChEBI" id="CHEBI:128753"/>
    </ligand>
</feature>
<keyword evidence="6" id="KW-0175">Coiled coil</keyword>
<feature type="binding site" evidence="5">
    <location>
        <position position="72"/>
    </location>
    <ligand>
        <name>(2E)-4-hydroxy-3-methylbut-2-enyl diphosphate</name>
        <dbReference type="ChEBI" id="CHEBI:128753"/>
    </ligand>
</feature>
<evidence type="ECO:0000313" key="8">
    <source>
        <dbReference type="EMBL" id="KGF47476.1"/>
    </source>
</evidence>
<keyword evidence="4 5" id="KW-0411">Iron-sulfur</keyword>
<feature type="binding site" evidence="5">
    <location>
        <position position="218"/>
    </location>
    <ligand>
        <name>(2E)-4-hydroxy-3-methylbut-2-enyl diphosphate</name>
        <dbReference type="ChEBI" id="CHEBI:128753"/>
    </ligand>
</feature>
<dbReference type="EMBL" id="JRNT01000009">
    <property type="protein sequence ID" value="KGF47476.1"/>
    <property type="molecule type" value="Genomic_DNA"/>
</dbReference>
<keyword evidence="1 5" id="KW-0004">4Fe-4S</keyword>
<dbReference type="PRINTS" id="PR00681">
    <property type="entry name" value="RIBOSOMALS1"/>
</dbReference>
<dbReference type="Pfam" id="PF00575">
    <property type="entry name" value="S1"/>
    <property type="match status" value="3"/>
</dbReference>
<dbReference type="InterPro" id="IPR012340">
    <property type="entry name" value="NA-bd_OB-fold"/>
</dbReference>
<comment type="similarity">
    <text evidence="5">Belongs to the IspH family.</text>
</comment>
<feature type="binding site" evidence="5">
    <location>
        <position position="216"/>
    </location>
    <ligand>
        <name>(2E)-4-hydroxy-3-methylbut-2-enyl diphosphate</name>
        <dbReference type="ChEBI" id="CHEBI:128753"/>
    </ligand>
</feature>
<keyword evidence="5" id="KW-0560">Oxidoreductase</keyword>
<comment type="catalytic activity">
    <reaction evidence="5">
        <text>dimethylallyl diphosphate + 2 oxidized [2Fe-2S]-[ferredoxin] + H2O = (2E)-4-hydroxy-3-methylbut-2-enyl diphosphate + 2 reduced [2Fe-2S]-[ferredoxin] + 2 H(+)</text>
        <dbReference type="Rhea" id="RHEA:24825"/>
        <dbReference type="Rhea" id="RHEA-COMP:10000"/>
        <dbReference type="Rhea" id="RHEA-COMP:10001"/>
        <dbReference type="ChEBI" id="CHEBI:15377"/>
        <dbReference type="ChEBI" id="CHEBI:15378"/>
        <dbReference type="ChEBI" id="CHEBI:33737"/>
        <dbReference type="ChEBI" id="CHEBI:33738"/>
        <dbReference type="ChEBI" id="CHEBI:57623"/>
        <dbReference type="ChEBI" id="CHEBI:128753"/>
        <dbReference type="EC" id="1.17.7.4"/>
    </reaction>
</comment>
<gene>
    <name evidence="5" type="primary">ispH</name>
    <name evidence="8" type="ORF">HMPREF0872_04755</name>
</gene>